<dbReference type="Proteomes" id="UP000283383">
    <property type="component" value="Unassembled WGS sequence"/>
</dbReference>
<comment type="caution">
    <text evidence="1">The sequence shown here is derived from an EMBL/GenBank/DDBJ whole genome shotgun (WGS) entry which is preliminary data.</text>
</comment>
<name>A0A420HH94_9PEZI</name>
<gene>
    <name evidence="1" type="ORF">GcM3_192037</name>
</gene>
<evidence type="ECO:0000313" key="1">
    <source>
        <dbReference type="EMBL" id="RKF56816.1"/>
    </source>
</evidence>
<sequence length="425" mass="49797">MRRVVQSHLYENFKSLASRERTCLMKLRKRTALQEQSRQLFWQSRLNFLSKNFNKMRGTPKSEGAEIKKKRWELSSNWLPFALGTLTHWTYRTFNHYCLQPLVDALDEVELPEESEEETEPLFFPLPLTWREIKQDSYRGSDPEWQEFVKFSKEHDLAQQVRRELANIILNLAKNSSAISQNVRKDMKLRRYWLDVDFPSEPPPEYVQSGIEIGDDYIALKTQPVDSMTVRRTQRALWPSTMMLCTWSFVKVVTTDFFEKIVNTIGFNTRQPPTIEQLLARHRQLMRGKSIPPQDGPSLETQLHPEGTDVAEITSRSHPKQSQERSQDESEFEIEELLTELRQVFSRPIAAFKKTFVKFWKEPIANPPRGCLWVSGLVEIDTSKAYAVFDVKAHWDPRTRTYDMGSITLGLRRIQLKKQAPKEAD</sequence>
<dbReference type="AlphaFoldDB" id="A0A420HH94"/>
<dbReference type="STRING" id="62708.A0A420HH94"/>
<protein>
    <submittedName>
        <fullName evidence="1">Uncharacterized protein</fullName>
    </submittedName>
</protein>
<evidence type="ECO:0000313" key="2">
    <source>
        <dbReference type="Proteomes" id="UP000283383"/>
    </source>
</evidence>
<dbReference type="EMBL" id="MCBQ01019259">
    <property type="protein sequence ID" value="RKF56816.1"/>
    <property type="molecule type" value="Genomic_DNA"/>
</dbReference>
<accession>A0A420HH94</accession>
<organism evidence="1 2">
    <name type="scientific">Golovinomyces cichoracearum</name>
    <dbReference type="NCBI Taxonomy" id="62708"/>
    <lineage>
        <taxon>Eukaryota</taxon>
        <taxon>Fungi</taxon>
        <taxon>Dikarya</taxon>
        <taxon>Ascomycota</taxon>
        <taxon>Pezizomycotina</taxon>
        <taxon>Leotiomycetes</taxon>
        <taxon>Erysiphales</taxon>
        <taxon>Erysiphaceae</taxon>
        <taxon>Golovinomyces</taxon>
    </lineage>
</organism>
<proteinExistence type="predicted"/>
<keyword evidence="2" id="KW-1185">Reference proteome</keyword>
<reference evidence="1 2" key="1">
    <citation type="journal article" date="2018" name="BMC Genomics">
        <title>Comparative genome analyses reveal sequence features reflecting distinct modes of host-adaptation between dicot and monocot powdery mildew.</title>
        <authorList>
            <person name="Wu Y."/>
            <person name="Ma X."/>
            <person name="Pan Z."/>
            <person name="Kale S.D."/>
            <person name="Song Y."/>
            <person name="King H."/>
            <person name="Zhang Q."/>
            <person name="Presley C."/>
            <person name="Deng X."/>
            <person name="Wei C.I."/>
            <person name="Xiao S."/>
        </authorList>
    </citation>
    <scope>NUCLEOTIDE SEQUENCE [LARGE SCALE GENOMIC DNA]</scope>
    <source>
        <strain evidence="1">UMSG3</strain>
    </source>
</reference>